<dbReference type="AlphaFoldDB" id="A0A6U9DHF4"/>
<sequence length="267" mass="29536">MMLLAWVSTLTLSLLPNRTSLAYDEQEKTGSGALRQALPHAVVGCSDRWRQDGRQHAPAASKMNKRFCPRDASFGCGESEACYVETGPSRGASSKLAQSHYVISSVREPCDWLVSLFFWRRPDLAAQNITESKAPFESWVRAEKESAVLSGYEAAHTVNKTLEFHVDCWVYVGSDGVFERSLRGCLHAFESQGGRVNWESHHLSPYLKEAKAADPACTVDKNAPGAGHCHAHSKCASFYDAALASFVEERARPLYRTFGWKGCCLGR</sequence>
<evidence type="ECO:0008006" key="3">
    <source>
        <dbReference type="Google" id="ProtNLM"/>
    </source>
</evidence>
<name>A0A6U9DHF4_EMIHU</name>
<evidence type="ECO:0000313" key="2">
    <source>
        <dbReference type="EMBL" id="CAE0525540.1"/>
    </source>
</evidence>
<dbReference type="EMBL" id="HBIR01004070">
    <property type="protein sequence ID" value="CAE0525540.1"/>
    <property type="molecule type" value="Transcribed_RNA"/>
</dbReference>
<reference evidence="2" key="1">
    <citation type="submission" date="2021-01" db="EMBL/GenBank/DDBJ databases">
        <authorList>
            <person name="Corre E."/>
            <person name="Pelletier E."/>
            <person name="Niang G."/>
            <person name="Scheremetjew M."/>
            <person name="Finn R."/>
            <person name="Kale V."/>
            <person name="Holt S."/>
            <person name="Cochrane G."/>
            <person name="Meng A."/>
            <person name="Brown T."/>
            <person name="Cohen L."/>
        </authorList>
    </citation>
    <scope>NUCLEOTIDE SEQUENCE</scope>
    <source>
        <strain evidence="2">379</strain>
    </source>
</reference>
<organism evidence="2">
    <name type="scientific">Emiliania huxleyi</name>
    <name type="common">Coccolithophore</name>
    <name type="synonym">Pontosphaera huxleyi</name>
    <dbReference type="NCBI Taxonomy" id="2903"/>
    <lineage>
        <taxon>Eukaryota</taxon>
        <taxon>Haptista</taxon>
        <taxon>Haptophyta</taxon>
        <taxon>Prymnesiophyceae</taxon>
        <taxon>Isochrysidales</taxon>
        <taxon>Noelaerhabdaceae</taxon>
        <taxon>Emiliania</taxon>
    </lineage>
</organism>
<protein>
    <recommendedName>
        <fullName evidence="3">Sulfotransferase domain-containing protein</fullName>
    </recommendedName>
</protein>
<feature type="signal peptide" evidence="1">
    <location>
        <begin position="1"/>
        <end position="22"/>
    </location>
</feature>
<evidence type="ECO:0000256" key="1">
    <source>
        <dbReference type="SAM" id="SignalP"/>
    </source>
</evidence>
<proteinExistence type="predicted"/>
<gene>
    <name evidence="2" type="ORF">EHUX00137_LOCUS2849</name>
</gene>
<keyword evidence="1" id="KW-0732">Signal</keyword>
<accession>A0A6U9DHF4</accession>
<feature type="chain" id="PRO_5030160607" description="Sulfotransferase domain-containing protein" evidence="1">
    <location>
        <begin position="23"/>
        <end position="267"/>
    </location>
</feature>